<feature type="transmembrane region" description="Helical" evidence="1">
    <location>
        <begin position="145"/>
        <end position="169"/>
    </location>
</feature>
<keyword evidence="1" id="KW-0812">Transmembrane</keyword>
<feature type="transmembrane region" description="Helical" evidence="1">
    <location>
        <begin position="417"/>
        <end position="440"/>
    </location>
</feature>
<organism evidence="2 3">
    <name type="scientific">Sphaerimonospora cavernae</name>
    <dbReference type="NCBI Taxonomy" id="1740611"/>
    <lineage>
        <taxon>Bacteria</taxon>
        <taxon>Bacillati</taxon>
        <taxon>Actinomycetota</taxon>
        <taxon>Actinomycetes</taxon>
        <taxon>Streptosporangiales</taxon>
        <taxon>Streptosporangiaceae</taxon>
        <taxon>Sphaerimonospora</taxon>
    </lineage>
</organism>
<keyword evidence="1" id="KW-0472">Membrane</keyword>
<keyword evidence="1" id="KW-1133">Transmembrane helix</keyword>
<comment type="caution">
    <text evidence="2">The sequence shown here is derived from an EMBL/GenBank/DDBJ whole genome shotgun (WGS) entry which is preliminary data.</text>
</comment>
<feature type="transmembrane region" description="Helical" evidence="1">
    <location>
        <begin position="523"/>
        <end position="547"/>
    </location>
</feature>
<feature type="transmembrane region" description="Helical" evidence="1">
    <location>
        <begin position="318"/>
        <end position="337"/>
    </location>
</feature>
<proteinExistence type="predicted"/>
<feature type="transmembrane region" description="Helical" evidence="1">
    <location>
        <begin position="367"/>
        <end position="388"/>
    </location>
</feature>
<evidence type="ECO:0000313" key="2">
    <source>
        <dbReference type="EMBL" id="MFC0864078.1"/>
    </source>
</evidence>
<feature type="transmembrane region" description="Helical" evidence="1">
    <location>
        <begin position="261"/>
        <end position="282"/>
    </location>
</feature>
<reference evidence="2 3" key="1">
    <citation type="submission" date="2024-09" db="EMBL/GenBank/DDBJ databases">
        <authorList>
            <person name="Sun Q."/>
            <person name="Mori K."/>
        </authorList>
    </citation>
    <scope>NUCLEOTIDE SEQUENCE [LARGE SCALE GENOMIC DNA]</scope>
    <source>
        <strain evidence="2 3">TBRC 1851</strain>
    </source>
</reference>
<name>A0ABV6U6N4_9ACTN</name>
<dbReference type="Proteomes" id="UP001589870">
    <property type="component" value="Unassembled WGS sequence"/>
</dbReference>
<keyword evidence="3" id="KW-1185">Reference proteome</keyword>
<feature type="transmembrane region" description="Helical" evidence="1">
    <location>
        <begin position="452"/>
        <end position="476"/>
    </location>
</feature>
<dbReference type="EMBL" id="JBHMQT010000037">
    <property type="protein sequence ID" value="MFC0864078.1"/>
    <property type="molecule type" value="Genomic_DNA"/>
</dbReference>
<feature type="transmembrane region" description="Helical" evidence="1">
    <location>
        <begin position="39"/>
        <end position="57"/>
    </location>
</feature>
<gene>
    <name evidence="2" type="ORF">ACFHYQ_17415</name>
</gene>
<feature type="transmembrane region" description="Helical" evidence="1">
    <location>
        <begin position="181"/>
        <end position="204"/>
    </location>
</feature>
<evidence type="ECO:0000313" key="3">
    <source>
        <dbReference type="Proteomes" id="UP001589870"/>
    </source>
</evidence>
<protein>
    <submittedName>
        <fullName evidence="2">ABC transporter permease</fullName>
    </submittedName>
</protein>
<feature type="transmembrane region" description="Helical" evidence="1">
    <location>
        <begin position="211"/>
        <end position="229"/>
    </location>
</feature>
<feature type="transmembrane region" description="Helical" evidence="1">
    <location>
        <begin position="483"/>
        <end position="503"/>
    </location>
</feature>
<feature type="transmembrane region" description="Helical" evidence="1">
    <location>
        <begin position="98"/>
        <end position="119"/>
    </location>
</feature>
<dbReference type="RefSeq" id="WP_394302206.1">
    <property type="nucleotide sequence ID" value="NZ_JBHMQT010000037.1"/>
</dbReference>
<accession>A0ABV6U6N4</accession>
<evidence type="ECO:0000256" key="1">
    <source>
        <dbReference type="SAM" id="Phobius"/>
    </source>
</evidence>
<sequence>MTATATPAVGRTTERAGGGALAGTGVLLRFDLRRDRVRIPVWLAALTLGTLWVAAAFPQLYPTATERQAAAATMNSPAGLAFTGPAHYLTDYHYGSMLSHQMLGFMVIMVGIMSVLMVARHTRTEEETGRAELVRAAVVGRHAQLAAALILTVAVNIALALLLTLSLGSLGIGGVTWAGSLLYGAAHAAAGITFAGVAAVTVQITEHSRGASGMGLAVVGAAYLVRAAGDSAAGDSAGSGLSWASPIGWAQQTFAYLDNHWWPLLLNLAAAAALAALGFALSTRRDLGAGLRAARRGRPEASGLLTTPLGFALRLHRGMLIGFAIGMLVLGMSYGPFLGDVETRLQDVEVLKEALAQLGGATFVDSFIAMIMTLLAVVAAIYVVIATLRPRSEESSGRAEPVLATGLSRAGWLGSHLAVALVGGPVMILLAGLALAAAGAPTVDESGLFWEIVAAAAAYIPALWVTAGLAVALVGWFPRASALAWLVVVYAGVVGYFGTILRFPGWMSDLSPFGHIPRIPVEGFSWTPLLILTAIAAGLIALGLYGFRRRDLETK</sequence>